<dbReference type="GO" id="GO:0016791">
    <property type="term" value="F:phosphatase activity"/>
    <property type="evidence" value="ECO:0007669"/>
    <property type="project" value="TreeGrafter"/>
</dbReference>
<evidence type="ECO:0000313" key="1">
    <source>
        <dbReference type="EMBL" id="MBI5078566.1"/>
    </source>
</evidence>
<gene>
    <name evidence="1" type="ORF">HZB08_00900</name>
</gene>
<sequence>MDINNTKSVNHLAKYKTYTGFRGHLRDIQLRDNETIIIFARHGKTIFTESHKLPAWHPDADRLTEKGKQQAEKLKAALNLLPVTWIASGDARRLVEMVKIIAPPVYGQNPVWVSENQYALFYECLRDINYGSLGGLSYKEDNNEFEKNLPDLYRTWKNDRLNFSAPGGESYSQFSSRVIEGFRREILPDSLGKISLVLSHLSTIREILVREVLDTDISKTKLPSSEAGITAAYFGVGKRSVSRLLLFNNTEHL</sequence>
<dbReference type="InterPro" id="IPR050275">
    <property type="entry name" value="PGM_Phosphatase"/>
</dbReference>
<organism evidence="1 2">
    <name type="scientific">Candidatus Saganbacteria bacterium</name>
    <dbReference type="NCBI Taxonomy" id="2575572"/>
    <lineage>
        <taxon>Bacteria</taxon>
        <taxon>Bacillati</taxon>
        <taxon>Saganbacteria</taxon>
    </lineage>
</organism>
<dbReference type="GO" id="GO:0005737">
    <property type="term" value="C:cytoplasm"/>
    <property type="evidence" value="ECO:0007669"/>
    <property type="project" value="TreeGrafter"/>
</dbReference>
<evidence type="ECO:0000313" key="2">
    <source>
        <dbReference type="Proteomes" id="UP000808761"/>
    </source>
</evidence>
<dbReference type="InterPro" id="IPR029033">
    <property type="entry name" value="His_PPase_superfam"/>
</dbReference>
<dbReference type="SUPFAM" id="SSF53254">
    <property type="entry name" value="Phosphoglycerate mutase-like"/>
    <property type="match status" value="1"/>
</dbReference>
<dbReference type="Gene3D" id="3.40.50.1240">
    <property type="entry name" value="Phosphoglycerate mutase-like"/>
    <property type="match status" value="1"/>
</dbReference>
<dbReference type="AlphaFoldDB" id="A0A9D6UNQ5"/>
<dbReference type="PANTHER" id="PTHR48100:SF1">
    <property type="entry name" value="HISTIDINE PHOSPHATASE FAMILY PROTEIN-RELATED"/>
    <property type="match status" value="1"/>
</dbReference>
<dbReference type="Pfam" id="PF00300">
    <property type="entry name" value="His_Phos_1"/>
    <property type="match status" value="1"/>
</dbReference>
<reference evidence="1" key="1">
    <citation type="submission" date="2020-07" db="EMBL/GenBank/DDBJ databases">
        <title>Huge and variable diversity of episymbiotic CPR bacteria and DPANN archaea in groundwater ecosystems.</title>
        <authorList>
            <person name="He C.Y."/>
            <person name="Keren R."/>
            <person name="Whittaker M."/>
            <person name="Farag I.F."/>
            <person name="Doudna J."/>
            <person name="Cate J.H.D."/>
            <person name="Banfield J.F."/>
        </authorList>
    </citation>
    <scope>NUCLEOTIDE SEQUENCE</scope>
    <source>
        <strain evidence="1">NC_groundwater_1860_Pr3_B-0.1um_51_7</strain>
    </source>
</reference>
<dbReference type="PANTHER" id="PTHR48100">
    <property type="entry name" value="BROAD-SPECIFICITY PHOSPHATASE YOR283W-RELATED"/>
    <property type="match status" value="1"/>
</dbReference>
<proteinExistence type="predicted"/>
<accession>A0A9D6UNQ5</accession>
<protein>
    <submittedName>
        <fullName evidence="1">Histidine phosphatase family protein</fullName>
    </submittedName>
</protein>
<comment type="caution">
    <text evidence="1">The sequence shown here is derived from an EMBL/GenBank/DDBJ whole genome shotgun (WGS) entry which is preliminary data.</text>
</comment>
<dbReference type="EMBL" id="JACRKR010000044">
    <property type="protein sequence ID" value="MBI5078566.1"/>
    <property type="molecule type" value="Genomic_DNA"/>
</dbReference>
<name>A0A9D6UNQ5_UNCSA</name>
<dbReference type="InterPro" id="IPR013078">
    <property type="entry name" value="His_Pase_superF_clade-1"/>
</dbReference>
<dbReference type="Proteomes" id="UP000808761">
    <property type="component" value="Unassembled WGS sequence"/>
</dbReference>